<dbReference type="Pfam" id="PF00782">
    <property type="entry name" value="DSPc"/>
    <property type="match status" value="1"/>
</dbReference>
<evidence type="ECO:0000256" key="3">
    <source>
        <dbReference type="ARBA" id="ARBA00008601"/>
    </source>
</evidence>
<evidence type="ECO:0000313" key="14">
    <source>
        <dbReference type="Proteomes" id="UP000785679"/>
    </source>
</evidence>
<sequence length="478" mass="52781">MDQIIENLYLGDLMVASSKEVLQKYGITHILTVAKGHPPPFPSFFTYKVVPVLDLPSTKLRPRFPECIDFIKLALDKGGKVFVHCFAGVSRSATVIIAYLMQEHGLAYHAAYKLVKSKRPVICPNDGFRVQLVQFQKEIKDKQSATQQQKLEQEMSLPNYSTGQEYFKENISGGAAAMQLSKLIKETLIADNIPGFHKLSSKTGKSIDSRMNSKFNKTNQLLLLNSLQNRPPIGMMPSEDIQDFIKQEEQALQNTTYNDLLKIEEKAKQEQQYQEENAFVQSKFEELPPYSQFFAPKRGGLAPQAKINIVKEEKPKQGLRNLDDSIMRTSKQSFASVTLPSGIHTRSPSTSKKGGALNETSTSFLQQQPDNTTTMPPIASTLVPRGRSLVVNPSKMPFVKQQQKIAAEQHASLMKKTGGFSSGGAGQVLKRQASGLSSNGRVIIGGLGVGGAILNKAVNQPFARMDSQASASMRSTQR</sequence>
<comment type="similarity">
    <text evidence="3">Belongs to the protein-tyrosine phosphatase family. Non-receptor class dual specificity subfamily.</text>
</comment>
<dbReference type="PROSITE" id="PS50054">
    <property type="entry name" value="TYR_PHOSPHATASE_DUAL"/>
    <property type="match status" value="1"/>
</dbReference>
<dbReference type="InterPro" id="IPR016130">
    <property type="entry name" value="Tyr_Pase_AS"/>
</dbReference>
<dbReference type="CDD" id="cd14498">
    <property type="entry name" value="DSP"/>
    <property type="match status" value="1"/>
</dbReference>
<proteinExistence type="inferred from homology"/>
<accession>A0A8J8NRK7</accession>
<evidence type="ECO:0000259" key="11">
    <source>
        <dbReference type="PROSITE" id="PS50054"/>
    </source>
</evidence>
<protein>
    <recommendedName>
        <fullName evidence="15">Protein-tyrosine-phosphatase</fullName>
    </recommendedName>
</protein>
<evidence type="ECO:0000256" key="2">
    <source>
        <dbReference type="ARBA" id="ARBA00004496"/>
    </source>
</evidence>
<dbReference type="EMBL" id="RRYP01009486">
    <property type="protein sequence ID" value="TNV79029.1"/>
    <property type="molecule type" value="Genomic_DNA"/>
</dbReference>
<dbReference type="GO" id="GO:0043409">
    <property type="term" value="P:negative regulation of MAPK cascade"/>
    <property type="evidence" value="ECO:0007669"/>
    <property type="project" value="TreeGrafter"/>
</dbReference>
<keyword evidence="6" id="KW-0904">Protein phosphatase</keyword>
<comment type="catalytic activity">
    <reaction evidence="8">
        <text>O-phospho-L-seryl-[protein] + H2O = L-seryl-[protein] + phosphate</text>
        <dbReference type="Rhea" id="RHEA:20629"/>
        <dbReference type="Rhea" id="RHEA-COMP:9863"/>
        <dbReference type="Rhea" id="RHEA-COMP:11604"/>
        <dbReference type="ChEBI" id="CHEBI:15377"/>
        <dbReference type="ChEBI" id="CHEBI:29999"/>
        <dbReference type="ChEBI" id="CHEBI:43474"/>
        <dbReference type="ChEBI" id="CHEBI:83421"/>
        <dbReference type="EC" id="3.1.3.16"/>
    </reaction>
</comment>
<evidence type="ECO:0000256" key="6">
    <source>
        <dbReference type="ARBA" id="ARBA00022912"/>
    </source>
</evidence>
<dbReference type="AlphaFoldDB" id="A0A8J8NRK7"/>
<dbReference type="InterPro" id="IPR000340">
    <property type="entry name" value="Dual-sp_phosphatase_cat-dom"/>
</dbReference>
<keyword evidence="5" id="KW-0378">Hydrolase</keyword>
<dbReference type="GO" id="GO:0033550">
    <property type="term" value="F:MAP kinase tyrosine phosphatase activity"/>
    <property type="evidence" value="ECO:0007669"/>
    <property type="project" value="TreeGrafter"/>
</dbReference>
<name>A0A8J8NRK7_HALGN</name>
<dbReference type="PANTHER" id="PTHR10159:SF519">
    <property type="entry name" value="DUAL SPECIFICITY PROTEIN PHOSPHATASE MPK3"/>
    <property type="match status" value="1"/>
</dbReference>
<comment type="catalytic activity">
    <reaction evidence="9">
        <text>O-phospho-L-threonyl-[protein] + H2O = L-threonyl-[protein] + phosphate</text>
        <dbReference type="Rhea" id="RHEA:47004"/>
        <dbReference type="Rhea" id="RHEA-COMP:11060"/>
        <dbReference type="Rhea" id="RHEA-COMP:11605"/>
        <dbReference type="ChEBI" id="CHEBI:15377"/>
        <dbReference type="ChEBI" id="CHEBI:30013"/>
        <dbReference type="ChEBI" id="CHEBI:43474"/>
        <dbReference type="ChEBI" id="CHEBI:61977"/>
        <dbReference type="EC" id="3.1.3.16"/>
    </reaction>
</comment>
<reference evidence="13" key="1">
    <citation type="submission" date="2019-06" db="EMBL/GenBank/DDBJ databases">
        <authorList>
            <person name="Zheng W."/>
        </authorList>
    </citation>
    <scope>NUCLEOTIDE SEQUENCE</scope>
    <source>
        <strain evidence="13">QDHG01</strain>
    </source>
</reference>
<evidence type="ECO:0000256" key="1">
    <source>
        <dbReference type="ARBA" id="ARBA00004123"/>
    </source>
</evidence>
<dbReference type="InterPro" id="IPR020422">
    <property type="entry name" value="TYR_PHOSPHATASE_DUAL_dom"/>
</dbReference>
<dbReference type="SMART" id="SM00195">
    <property type="entry name" value="DSPc"/>
    <property type="match status" value="1"/>
</dbReference>
<dbReference type="GO" id="GO:0017017">
    <property type="term" value="F:MAP kinase tyrosine/serine/threonine phosphatase activity"/>
    <property type="evidence" value="ECO:0007669"/>
    <property type="project" value="TreeGrafter"/>
</dbReference>
<feature type="domain" description="Tyrosine-protein phosphatase" evidence="11">
    <location>
        <begin position="1"/>
        <end position="141"/>
    </location>
</feature>
<dbReference type="Gene3D" id="3.90.190.10">
    <property type="entry name" value="Protein tyrosine phosphatase superfamily"/>
    <property type="match status" value="1"/>
</dbReference>
<comment type="subcellular location">
    <subcellularLocation>
        <location evidence="2">Cytoplasm</location>
    </subcellularLocation>
    <subcellularLocation>
        <location evidence="1">Nucleus</location>
    </subcellularLocation>
</comment>
<keyword evidence="14" id="KW-1185">Reference proteome</keyword>
<dbReference type="SUPFAM" id="SSF52799">
    <property type="entry name" value="(Phosphotyrosine protein) phosphatases II"/>
    <property type="match status" value="1"/>
</dbReference>
<comment type="catalytic activity">
    <reaction evidence="10">
        <text>O-phospho-L-tyrosyl-[protein] + H2O = L-tyrosyl-[protein] + phosphate</text>
        <dbReference type="Rhea" id="RHEA:10684"/>
        <dbReference type="Rhea" id="RHEA-COMP:10136"/>
        <dbReference type="Rhea" id="RHEA-COMP:20101"/>
        <dbReference type="ChEBI" id="CHEBI:15377"/>
        <dbReference type="ChEBI" id="CHEBI:43474"/>
        <dbReference type="ChEBI" id="CHEBI:46858"/>
        <dbReference type="ChEBI" id="CHEBI:61978"/>
        <dbReference type="EC" id="3.1.3.48"/>
    </reaction>
</comment>
<gene>
    <name evidence="13" type="ORF">FGO68_gene8491</name>
</gene>
<dbReference type="PANTHER" id="PTHR10159">
    <property type="entry name" value="DUAL SPECIFICITY PROTEIN PHOSPHATASE"/>
    <property type="match status" value="1"/>
</dbReference>
<dbReference type="GO" id="GO:0008330">
    <property type="term" value="F:protein tyrosine/threonine phosphatase activity"/>
    <property type="evidence" value="ECO:0007669"/>
    <property type="project" value="TreeGrafter"/>
</dbReference>
<evidence type="ECO:0000256" key="4">
    <source>
        <dbReference type="ARBA" id="ARBA00022490"/>
    </source>
</evidence>
<evidence type="ECO:0008006" key="15">
    <source>
        <dbReference type="Google" id="ProtNLM"/>
    </source>
</evidence>
<dbReference type="GO" id="GO:0005737">
    <property type="term" value="C:cytoplasm"/>
    <property type="evidence" value="ECO:0007669"/>
    <property type="project" value="UniProtKB-SubCell"/>
</dbReference>
<feature type="domain" description="Tyrosine specific protein phosphatases" evidence="12">
    <location>
        <begin position="62"/>
        <end position="120"/>
    </location>
</feature>
<evidence type="ECO:0000259" key="12">
    <source>
        <dbReference type="PROSITE" id="PS50056"/>
    </source>
</evidence>
<dbReference type="PROSITE" id="PS50056">
    <property type="entry name" value="TYR_PHOSPHATASE_2"/>
    <property type="match status" value="1"/>
</dbReference>
<dbReference type="FunFam" id="3.90.190.10:FF:000056">
    <property type="entry name" value="Dual specificity phosphatase 12"/>
    <property type="match status" value="1"/>
</dbReference>
<evidence type="ECO:0000256" key="10">
    <source>
        <dbReference type="ARBA" id="ARBA00051722"/>
    </source>
</evidence>
<evidence type="ECO:0000256" key="9">
    <source>
        <dbReference type="ARBA" id="ARBA00048336"/>
    </source>
</evidence>
<dbReference type="GO" id="GO:0004722">
    <property type="term" value="F:protein serine/threonine phosphatase activity"/>
    <property type="evidence" value="ECO:0007669"/>
    <property type="project" value="UniProtKB-EC"/>
</dbReference>
<comment type="caution">
    <text evidence="13">The sequence shown here is derived from an EMBL/GenBank/DDBJ whole genome shotgun (WGS) entry which is preliminary data.</text>
</comment>
<evidence type="ECO:0000256" key="8">
    <source>
        <dbReference type="ARBA" id="ARBA00047761"/>
    </source>
</evidence>
<evidence type="ECO:0000256" key="5">
    <source>
        <dbReference type="ARBA" id="ARBA00022801"/>
    </source>
</evidence>
<dbReference type="Proteomes" id="UP000785679">
    <property type="component" value="Unassembled WGS sequence"/>
</dbReference>
<dbReference type="InterPro" id="IPR029021">
    <property type="entry name" value="Prot-tyrosine_phosphatase-like"/>
</dbReference>
<evidence type="ECO:0000256" key="7">
    <source>
        <dbReference type="ARBA" id="ARBA00023242"/>
    </source>
</evidence>
<dbReference type="OrthoDB" id="2017893at2759"/>
<keyword evidence="7" id="KW-0539">Nucleus</keyword>
<dbReference type="GO" id="GO:0005634">
    <property type="term" value="C:nucleus"/>
    <property type="evidence" value="ECO:0007669"/>
    <property type="project" value="UniProtKB-SubCell"/>
</dbReference>
<dbReference type="PRINTS" id="PR01908">
    <property type="entry name" value="ADSPHPHTASE"/>
</dbReference>
<organism evidence="13 14">
    <name type="scientific">Halteria grandinella</name>
    <dbReference type="NCBI Taxonomy" id="5974"/>
    <lineage>
        <taxon>Eukaryota</taxon>
        <taxon>Sar</taxon>
        <taxon>Alveolata</taxon>
        <taxon>Ciliophora</taxon>
        <taxon>Intramacronucleata</taxon>
        <taxon>Spirotrichea</taxon>
        <taxon>Stichotrichia</taxon>
        <taxon>Sporadotrichida</taxon>
        <taxon>Halteriidae</taxon>
        <taxon>Halteria</taxon>
    </lineage>
</organism>
<dbReference type="InterPro" id="IPR000387">
    <property type="entry name" value="Tyr_Pase_dom"/>
</dbReference>
<evidence type="ECO:0000313" key="13">
    <source>
        <dbReference type="EMBL" id="TNV79029.1"/>
    </source>
</evidence>
<dbReference type="PROSITE" id="PS00383">
    <property type="entry name" value="TYR_PHOSPHATASE_1"/>
    <property type="match status" value="1"/>
</dbReference>
<keyword evidence="4" id="KW-0963">Cytoplasm</keyword>